<keyword evidence="4" id="KW-1185">Reference proteome</keyword>
<gene>
    <name evidence="3" type="ORF">OOZ53_25825</name>
</gene>
<evidence type="ECO:0000256" key="1">
    <source>
        <dbReference type="SAM" id="SignalP"/>
    </source>
</evidence>
<dbReference type="SUPFAM" id="SSF53955">
    <property type="entry name" value="Lysozyme-like"/>
    <property type="match status" value="1"/>
</dbReference>
<dbReference type="Pfam" id="PF18013">
    <property type="entry name" value="Phage_lysozyme2"/>
    <property type="match status" value="1"/>
</dbReference>
<feature type="signal peptide" evidence="1">
    <location>
        <begin position="1"/>
        <end position="23"/>
    </location>
</feature>
<accession>A0ABT4VVQ1</accession>
<organism evidence="3 4">
    <name type="scientific">Hoeflea poritis</name>
    <dbReference type="NCBI Taxonomy" id="2993659"/>
    <lineage>
        <taxon>Bacteria</taxon>
        <taxon>Pseudomonadati</taxon>
        <taxon>Pseudomonadota</taxon>
        <taxon>Alphaproteobacteria</taxon>
        <taxon>Hyphomicrobiales</taxon>
        <taxon>Rhizobiaceae</taxon>
        <taxon>Hoeflea</taxon>
    </lineage>
</organism>
<evidence type="ECO:0000313" key="3">
    <source>
        <dbReference type="EMBL" id="MDA4848796.1"/>
    </source>
</evidence>
<sequence>MKNQILGLAAAALMLAACSSTVADEKTNVPLPIASRSGTVQFDQLSGYNAAQTQIANKITSRFAAAGYGRPQQVAAVSVAIRESTLNPKAHNRGCNCFGLFQMNRSNGLGKGHSVSNLTNADYNISLILKEASRFPSFKSARTVDEAISVFVRNVTRPANKPKVVRATIGTARKVEKSAKGAT</sequence>
<dbReference type="Gene3D" id="1.10.530.10">
    <property type="match status" value="1"/>
</dbReference>
<protein>
    <recommendedName>
        <fullName evidence="2">Phage tail lysozyme domain-containing protein</fullName>
    </recommendedName>
</protein>
<dbReference type="EMBL" id="JAPJZH010000033">
    <property type="protein sequence ID" value="MDA4848796.1"/>
    <property type="molecule type" value="Genomic_DNA"/>
</dbReference>
<evidence type="ECO:0000259" key="2">
    <source>
        <dbReference type="Pfam" id="PF18013"/>
    </source>
</evidence>
<dbReference type="Proteomes" id="UP001148313">
    <property type="component" value="Unassembled WGS sequence"/>
</dbReference>
<proteinExistence type="predicted"/>
<dbReference type="InterPro" id="IPR041219">
    <property type="entry name" value="Phage_lysozyme2"/>
</dbReference>
<name>A0ABT4VVQ1_9HYPH</name>
<dbReference type="RefSeq" id="WP_271092675.1">
    <property type="nucleotide sequence ID" value="NZ_JAPJZH010000033.1"/>
</dbReference>
<evidence type="ECO:0000313" key="4">
    <source>
        <dbReference type="Proteomes" id="UP001148313"/>
    </source>
</evidence>
<dbReference type="InterPro" id="IPR023346">
    <property type="entry name" value="Lysozyme-like_dom_sf"/>
</dbReference>
<feature type="chain" id="PRO_5045643169" description="Phage tail lysozyme domain-containing protein" evidence="1">
    <location>
        <begin position="24"/>
        <end position="183"/>
    </location>
</feature>
<feature type="domain" description="Phage tail lysozyme" evidence="2">
    <location>
        <begin position="55"/>
        <end position="174"/>
    </location>
</feature>
<reference evidence="3" key="1">
    <citation type="submission" date="2022-11" db="EMBL/GenBank/DDBJ databases">
        <title>Hoeflea poritis sp. nov., isolated from scleractinian coral Porites lutea.</title>
        <authorList>
            <person name="Zhang G."/>
            <person name="Wei Q."/>
            <person name="Cai L."/>
        </authorList>
    </citation>
    <scope>NUCLEOTIDE SEQUENCE</scope>
    <source>
        <strain evidence="3">E7-10</strain>
    </source>
</reference>
<keyword evidence="1" id="KW-0732">Signal</keyword>
<dbReference type="PROSITE" id="PS51257">
    <property type="entry name" value="PROKAR_LIPOPROTEIN"/>
    <property type="match status" value="1"/>
</dbReference>
<comment type="caution">
    <text evidence="3">The sequence shown here is derived from an EMBL/GenBank/DDBJ whole genome shotgun (WGS) entry which is preliminary data.</text>
</comment>